<gene>
    <name evidence="3" type="ORF">GSI_04952</name>
</gene>
<evidence type="ECO:0000313" key="4">
    <source>
        <dbReference type="Proteomes" id="UP000230002"/>
    </source>
</evidence>
<evidence type="ECO:0000256" key="1">
    <source>
        <dbReference type="SAM" id="MobiDB-lite"/>
    </source>
</evidence>
<organism evidence="3 4">
    <name type="scientific">Ganoderma sinense ZZ0214-1</name>
    <dbReference type="NCBI Taxonomy" id="1077348"/>
    <lineage>
        <taxon>Eukaryota</taxon>
        <taxon>Fungi</taxon>
        <taxon>Dikarya</taxon>
        <taxon>Basidiomycota</taxon>
        <taxon>Agaricomycotina</taxon>
        <taxon>Agaricomycetes</taxon>
        <taxon>Polyporales</taxon>
        <taxon>Polyporaceae</taxon>
        <taxon>Ganoderma</taxon>
    </lineage>
</organism>
<evidence type="ECO:0000313" key="3">
    <source>
        <dbReference type="EMBL" id="PIL32835.1"/>
    </source>
</evidence>
<proteinExistence type="predicted"/>
<feature type="transmembrane region" description="Helical" evidence="2">
    <location>
        <begin position="88"/>
        <end position="109"/>
    </location>
</feature>
<dbReference type="OrthoDB" id="2756950at2759"/>
<reference evidence="3 4" key="1">
    <citation type="journal article" date="2015" name="Sci. Rep.">
        <title>Chromosome-level genome map provides insights into diverse defense mechanisms in the medicinal fungus Ganoderma sinense.</title>
        <authorList>
            <person name="Zhu Y."/>
            <person name="Xu J."/>
            <person name="Sun C."/>
            <person name="Zhou S."/>
            <person name="Xu H."/>
            <person name="Nelson D.R."/>
            <person name="Qian J."/>
            <person name="Song J."/>
            <person name="Luo H."/>
            <person name="Xiang L."/>
            <person name="Li Y."/>
            <person name="Xu Z."/>
            <person name="Ji A."/>
            <person name="Wang L."/>
            <person name="Lu S."/>
            <person name="Hayward A."/>
            <person name="Sun W."/>
            <person name="Li X."/>
            <person name="Schwartz D.C."/>
            <person name="Wang Y."/>
            <person name="Chen S."/>
        </authorList>
    </citation>
    <scope>NUCLEOTIDE SEQUENCE [LARGE SCALE GENOMIC DNA]</scope>
    <source>
        <strain evidence="3 4">ZZ0214-1</strain>
    </source>
</reference>
<keyword evidence="2" id="KW-1133">Transmembrane helix</keyword>
<dbReference type="Proteomes" id="UP000230002">
    <property type="component" value="Unassembled WGS sequence"/>
</dbReference>
<sequence length="246" mass="27304">MSAIQVSPQEMADMNIWLARMIVLLVLPPVAIFISCQLYLVDLNSFRLVKHDLGIELLVIVITWWYHYQSYRVRKGGIDLGQSISSLLVYNGSIYFLFLASLYTIDIIFQTASVPESASYIDGFLELFYDPLSSILVCRFMLSLRRFDASIVSATNSGIGSRVRDHTASTLLQFGAQPSESLPAFITSFAHPVHVDWSLSEAEADAIVDDGSESREMDAMATRLETLPSGCYSDPMSEGQPAKPEA</sequence>
<keyword evidence="4" id="KW-1185">Reference proteome</keyword>
<protein>
    <submittedName>
        <fullName evidence="3">Uncharacterized protein</fullName>
    </submittedName>
</protein>
<dbReference type="AlphaFoldDB" id="A0A2G8SGC7"/>
<feature type="transmembrane region" description="Helical" evidence="2">
    <location>
        <begin position="53"/>
        <end position="68"/>
    </location>
</feature>
<feature type="transmembrane region" description="Helical" evidence="2">
    <location>
        <begin position="17"/>
        <end position="41"/>
    </location>
</feature>
<feature type="region of interest" description="Disordered" evidence="1">
    <location>
        <begin position="227"/>
        <end position="246"/>
    </location>
</feature>
<name>A0A2G8SGC7_9APHY</name>
<dbReference type="EMBL" id="AYKW01000009">
    <property type="protein sequence ID" value="PIL32835.1"/>
    <property type="molecule type" value="Genomic_DNA"/>
</dbReference>
<evidence type="ECO:0000256" key="2">
    <source>
        <dbReference type="SAM" id="Phobius"/>
    </source>
</evidence>
<keyword evidence="2" id="KW-0812">Transmembrane</keyword>
<accession>A0A2G8SGC7</accession>
<comment type="caution">
    <text evidence="3">The sequence shown here is derived from an EMBL/GenBank/DDBJ whole genome shotgun (WGS) entry which is preliminary data.</text>
</comment>
<keyword evidence="2" id="KW-0472">Membrane</keyword>